<keyword evidence="3" id="KW-0663">Pyridoxal phosphate</keyword>
<dbReference type="SUPFAM" id="SSF53686">
    <property type="entry name" value="Tryptophan synthase beta subunit-like PLP-dependent enzymes"/>
    <property type="match status" value="1"/>
</dbReference>
<dbReference type="InterPro" id="IPR027278">
    <property type="entry name" value="ACCD_DCysDesulf"/>
</dbReference>
<name>A0ABR7B3X4_9PSED</name>
<dbReference type="InterPro" id="IPR001926">
    <property type="entry name" value="TrpB-like_PALP"/>
</dbReference>
<dbReference type="PIRSF" id="PIRSF006278">
    <property type="entry name" value="ACCD_DCysDesulf"/>
    <property type="match status" value="1"/>
</dbReference>
<protein>
    <submittedName>
        <fullName evidence="5">Pyridoxal-phosphate dependent enzyme</fullName>
    </submittedName>
</protein>
<dbReference type="Proteomes" id="UP000651852">
    <property type="component" value="Unassembled WGS sequence"/>
</dbReference>
<dbReference type="Pfam" id="PF00291">
    <property type="entry name" value="PALP"/>
    <property type="match status" value="1"/>
</dbReference>
<dbReference type="Gene3D" id="3.40.50.1100">
    <property type="match status" value="2"/>
</dbReference>
<evidence type="ECO:0000313" key="5">
    <source>
        <dbReference type="EMBL" id="MBC3951862.1"/>
    </source>
</evidence>
<reference evidence="5 6" key="1">
    <citation type="submission" date="2020-08" db="EMBL/GenBank/DDBJ databases">
        <title>Putative novel bacterial strains isolated from necrotic wheat leaf tissues caused by Xanthomonas translucens.</title>
        <authorList>
            <person name="Tambong J.T."/>
        </authorList>
    </citation>
    <scope>NUCLEOTIDE SEQUENCE [LARGE SCALE GENOMIC DNA]</scope>
    <source>
        <strain evidence="5 6">DOAB 1069</strain>
    </source>
</reference>
<dbReference type="PANTHER" id="PTHR43780">
    <property type="entry name" value="1-AMINOCYCLOPROPANE-1-CARBOXYLATE DEAMINASE-RELATED"/>
    <property type="match status" value="1"/>
</dbReference>
<dbReference type="RefSeq" id="WP_187522426.1">
    <property type="nucleotide sequence ID" value="NZ_JACONW010000102.1"/>
</dbReference>
<comment type="cofactor">
    <cofactor evidence="1">
        <name>pyridoxal 5'-phosphate</name>
        <dbReference type="ChEBI" id="CHEBI:597326"/>
    </cofactor>
</comment>
<feature type="domain" description="Tryptophan synthase beta chain-like PALP" evidence="4">
    <location>
        <begin position="38"/>
        <end position="330"/>
    </location>
</feature>
<sequence>MLNSRTSFSGPILVSISPIHWQPNAPLQRLNLPWLVSAGVEVAVLRLDLIDPLISGNKWFKLAHHLAAASEVNAKGVISLGGAHSNHLHALAAAGKRFGFATVGLLRGHAVETPTTVDLQAFGMQLHWLGYAGYRARHEPDFWSSWLTQYPDFYPIPEGGGGLPGALGCAGLLKMVREQLSDLGWSDYHGWWLAAGTGTTLAGLVLAEEGAHLVYGAMAVPDDHGVEQNVAAILEHCKTGRSELVREASSLTHRLANKFAPTDDYILISASRGGFAKTDPQLLDFIATSESQSGIPLEPLYTGKALMALHDEVVAGRFQAGTRLIFIHTGGLQGRRAMGL</sequence>
<comment type="caution">
    <text evidence="5">The sequence shown here is derived from an EMBL/GenBank/DDBJ whole genome shotgun (WGS) entry which is preliminary data.</text>
</comment>
<evidence type="ECO:0000256" key="1">
    <source>
        <dbReference type="ARBA" id="ARBA00001933"/>
    </source>
</evidence>
<gene>
    <name evidence="5" type="ORF">H8S59_18980</name>
</gene>
<dbReference type="EMBL" id="JACONW010000102">
    <property type="protein sequence ID" value="MBC3951862.1"/>
    <property type="molecule type" value="Genomic_DNA"/>
</dbReference>
<evidence type="ECO:0000256" key="2">
    <source>
        <dbReference type="ARBA" id="ARBA00008639"/>
    </source>
</evidence>
<evidence type="ECO:0000259" key="4">
    <source>
        <dbReference type="Pfam" id="PF00291"/>
    </source>
</evidence>
<accession>A0ABR7B3X4</accession>
<keyword evidence="6" id="KW-1185">Reference proteome</keyword>
<dbReference type="InterPro" id="IPR036052">
    <property type="entry name" value="TrpB-like_PALP_sf"/>
</dbReference>
<organism evidence="5 6">
    <name type="scientific">Pseudomonas folii</name>
    <dbReference type="NCBI Taxonomy" id="2762593"/>
    <lineage>
        <taxon>Bacteria</taxon>
        <taxon>Pseudomonadati</taxon>
        <taxon>Pseudomonadota</taxon>
        <taxon>Gammaproteobacteria</taxon>
        <taxon>Pseudomonadales</taxon>
        <taxon>Pseudomonadaceae</taxon>
        <taxon>Pseudomonas</taxon>
    </lineage>
</organism>
<evidence type="ECO:0000313" key="6">
    <source>
        <dbReference type="Proteomes" id="UP000651852"/>
    </source>
</evidence>
<comment type="similarity">
    <text evidence="2">Belongs to the ACC deaminase/D-cysteine desulfhydrase family.</text>
</comment>
<proteinExistence type="inferred from homology"/>
<dbReference type="PANTHER" id="PTHR43780:SF2">
    <property type="entry name" value="1-AMINOCYCLOPROPANE-1-CARBOXYLATE DEAMINASE-RELATED"/>
    <property type="match status" value="1"/>
</dbReference>
<evidence type="ECO:0000256" key="3">
    <source>
        <dbReference type="ARBA" id="ARBA00022898"/>
    </source>
</evidence>